<feature type="binding site" evidence="11">
    <location>
        <position position="33"/>
    </location>
    <ligand>
        <name>substrate</name>
    </ligand>
</feature>
<dbReference type="InterPro" id="IPR027417">
    <property type="entry name" value="P-loop_NTPase"/>
</dbReference>
<evidence type="ECO:0000256" key="6">
    <source>
        <dbReference type="ARBA" id="ARBA00022741"/>
    </source>
</evidence>
<dbReference type="GO" id="GO:0009073">
    <property type="term" value="P:aromatic amino acid family biosynthetic process"/>
    <property type="evidence" value="ECO:0007669"/>
    <property type="project" value="UniProtKB-KW"/>
</dbReference>
<dbReference type="HAMAP" id="MF_00109">
    <property type="entry name" value="Shikimate_kinase"/>
    <property type="match status" value="1"/>
</dbReference>
<keyword evidence="11" id="KW-0963">Cytoplasm</keyword>
<comment type="subcellular location">
    <subcellularLocation>
        <location evidence="11">Cytoplasm</location>
    </subcellularLocation>
</comment>
<reference evidence="12 13" key="1">
    <citation type="submission" date="2019-03" db="EMBL/GenBank/DDBJ databases">
        <authorList>
            <person name="He R.-H."/>
        </authorList>
    </citation>
    <scope>NUCLEOTIDE SEQUENCE [LARGE SCALE GENOMIC DNA]</scope>
    <source>
        <strain evidence="13">SH 714</strain>
    </source>
</reference>
<dbReference type="PROSITE" id="PS01128">
    <property type="entry name" value="SHIKIMATE_KINASE"/>
    <property type="match status" value="1"/>
</dbReference>
<dbReference type="GO" id="GO:0005524">
    <property type="term" value="F:ATP binding"/>
    <property type="evidence" value="ECO:0007669"/>
    <property type="project" value="UniProtKB-UniRule"/>
</dbReference>
<dbReference type="OrthoDB" id="9800332at2"/>
<evidence type="ECO:0000256" key="10">
    <source>
        <dbReference type="ARBA" id="ARBA00048567"/>
    </source>
</evidence>
<comment type="subunit">
    <text evidence="11">Monomer.</text>
</comment>
<dbReference type="InterPro" id="IPR023000">
    <property type="entry name" value="Shikimate_kinase_CS"/>
</dbReference>
<dbReference type="GO" id="GO:0008652">
    <property type="term" value="P:amino acid biosynthetic process"/>
    <property type="evidence" value="ECO:0007669"/>
    <property type="project" value="UniProtKB-KW"/>
</dbReference>
<keyword evidence="7 11" id="KW-0418">Kinase</keyword>
<dbReference type="EMBL" id="SOPW01000003">
    <property type="protein sequence ID" value="TFB23816.1"/>
    <property type="molecule type" value="Genomic_DNA"/>
</dbReference>
<evidence type="ECO:0000256" key="8">
    <source>
        <dbReference type="ARBA" id="ARBA00022840"/>
    </source>
</evidence>
<comment type="caution">
    <text evidence="12">The sequence shown here is derived from an EMBL/GenBank/DDBJ whole genome shotgun (WGS) entry which is preliminary data.</text>
</comment>
<dbReference type="GO" id="GO:0000287">
    <property type="term" value="F:magnesium ion binding"/>
    <property type="evidence" value="ECO:0007669"/>
    <property type="project" value="UniProtKB-UniRule"/>
</dbReference>
<dbReference type="AlphaFoldDB" id="A0A4Y8IQI1"/>
<comment type="function">
    <text evidence="11">Catalyzes the specific phosphorylation of the 3-hydroxyl group of shikimic acid using ATP as a cosubstrate.</text>
</comment>
<feature type="binding site" evidence="11">
    <location>
        <position position="57"/>
    </location>
    <ligand>
        <name>substrate</name>
    </ligand>
</feature>
<feature type="binding site" evidence="11">
    <location>
        <begin position="11"/>
        <end position="16"/>
    </location>
    <ligand>
        <name>ATP</name>
        <dbReference type="ChEBI" id="CHEBI:30616"/>
    </ligand>
</feature>
<evidence type="ECO:0000256" key="9">
    <source>
        <dbReference type="ARBA" id="ARBA00023141"/>
    </source>
</evidence>
<proteinExistence type="inferred from homology"/>
<evidence type="ECO:0000256" key="1">
    <source>
        <dbReference type="ARBA" id="ARBA00004842"/>
    </source>
</evidence>
<dbReference type="PRINTS" id="PR01100">
    <property type="entry name" value="SHIKIMTKNASE"/>
</dbReference>
<comment type="pathway">
    <text evidence="1 11">Metabolic intermediate biosynthesis; chorismate biosynthesis; chorismate from D-erythrose 4-phosphate and phosphoenolpyruvate: step 5/7.</text>
</comment>
<comment type="cofactor">
    <cofactor evidence="11">
        <name>Mg(2+)</name>
        <dbReference type="ChEBI" id="CHEBI:18420"/>
    </cofactor>
    <text evidence="11">Binds 1 Mg(2+) ion per subunit.</text>
</comment>
<dbReference type="EC" id="2.7.1.71" evidence="3 11"/>
<evidence type="ECO:0000256" key="11">
    <source>
        <dbReference type="HAMAP-Rule" id="MF_00109"/>
    </source>
</evidence>
<keyword evidence="11" id="KW-0460">Magnesium</keyword>
<organism evidence="12 13">
    <name type="scientific">Filobacillus milosensis</name>
    <dbReference type="NCBI Taxonomy" id="94137"/>
    <lineage>
        <taxon>Bacteria</taxon>
        <taxon>Bacillati</taxon>
        <taxon>Bacillota</taxon>
        <taxon>Bacilli</taxon>
        <taxon>Bacillales</taxon>
        <taxon>Bacillaceae</taxon>
        <taxon>Filobacillus</taxon>
    </lineage>
</organism>
<keyword evidence="13" id="KW-1185">Reference proteome</keyword>
<name>A0A4Y8IQI1_9BACI</name>
<sequence length="165" mass="18776">MKTIALVGFMGSGKTTTGKALAKKLGVQFLDTDQMIEAHTNMSIPQLFNHYGEGYFRELESDIILNYDFNDVIVATGGGIVKREANCEGLKKRFDTVFLQTEFNTILKRLESDASRPLWQQSNKEREELFNTRQQLYLDVSSMIVKTDELTTDEIVQDILSQLNL</sequence>
<evidence type="ECO:0000256" key="2">
    <source>
        <dbReference type="ARBA" id="ARBA00006997"/>
    </source>
</evidence>
<keyword evidence="8 11" id="KW-0067">ATP-binding</keyword>
<evidence type="ECO:0000256" key="5">
    <source>
        <dbReference type="ARBA" id="ARBA00022679"/>
    </source>
</evidence>
<dbReference type="GO" id="GO:0004765">
    <property type="term" value="F:shikimate kinase activity"/>
    <property type="evidence" value="ECO:0007669"/>
    <property type="project" value="UniProtKB-UniRule"/>
</dbReference>
<feature type="binding site" evidence="11">
    <location>
        <position position="78"/>
    </location>
    <ligand>
        <name>substrate</name>
    </ligand>
</feature>
<accession>A0A4Y8IQI1</accession>
<dbReference type="SUPFAM" id="SSF52540">
    <property type="entry name" value="P-loop containing nucleoside triphosphate hydrolases"/>
    <property type="match status" value="1"/>
</dbReference>
<dbReference type="Proteomes" id="UP000297975">
    <property type="component" value="Unassembled WGS sequence"/>
</dbReference>
<dbReference type="Gene3D" id="3.40.50.300">
    <property type="entry name" value="P-loop containing nucleotide triphosphate hydrolases"/>
    <property type="match status" value="1"/>
</dbReference>
<keyword evidence="9 11" id="KW-0057">Aromatic amino acid biosynthesis</keyword>
<dbReference type="UniPathway" id="UPA00053">
    <property type="reaction ID" value="UER00088"/>
</dbReference>
<dbReference type="Pfam" id="PF01202">
    <property type="entry name" value="SKI"/>
    <property type="match status" value="1"/>
</dbReference>
<evidence type="ECO:0000256" key="3">
    <source>
        <dbReference type="ARBA" id="ARBA00012154"/>
    </source>
</evidence>
<evidence type="ECO:0000313" key="13">
    <source>
        <dbReference type="Proteomes" id="UP000297975"/>
    </source>
</evidence>
<dbReference type="PANTHER" id="PTHR21087">
    <property type="entry name" value="SHIKIMATE KINASE"/>
    <property type="match status" value="1"/>
</dbReference>
<keyword evidence="6 11" id="KW-0547">Nucleotide-binding</keyword>
<feature type="binding site" evidence="11">
    <location>
        <position position="133"/>
    </location>
    <ligand>
        <name>substrate</name>
    </ligand>
</feature>
<keyword evidence="4 11" id="KW-0028">Amino-acid biosynthesis</keyword>
<comment type="catalytic activity">
    <reaction evidence="10 11">
        <text>shikimate + ATP = 3-phosphoshikimate + ADP + H(+)</text>
        <dbReference type="Rhea" id="RHEA:13121"/>
        <dbReference type="ChEBI" id="CHEBI:15378"/>
        <dbReference type="ChEBI" id="CHEBI:30616"/>
        <dbReference type="ChEBI" id="CHEBI:36208"/>
        <dbReference type="ChEBI" id="CHEBI:145989"/>
        <dbReference type="ChEBI" id="CHEBI:456216"/>
        <dbReference type="EC" id="2.7.1.71"/>
    </reaction>
</comment>
<keyword evidence="11" id="KW-0479">Metal-binding</keyword>
<feature type="binding site" evidence="11">
    <location>
        <position position="15"/>
    </location>
    <ligand>
        <name>Mg(2+)</name>
        <dbReference type="ChEBI" id="CHEBI:18420"/>
    </ligand>
</feature>
<keyword evidence="5 11" id="KW-0808">Transferase</keyword>
<evidence type="ECO:0000313" key="12">
    <source>
        <dbReference type="EMBL" id="TFB23816.1"/>
    </source>
</evidence>
<dbReference type="InterPro" id="IPR000623">
    <property type="entry name" value="Shikimate_kinase/TSH1"/>
</dbReference>
<dbReference type="GO" id="GO:0005829">
    <property type="term" value="C:cytosol"/>
    <property type="evidence" value="ECO:0007669"/>
    <property type="project" value="TreeGrafter"/>
</dbReference>
<dbReference type="InterPro" id="IPR031322">
    <property type="entry name" value="Shikimate/glucono_kinase"/>
</dbReference>
<comment type="caution">
    <text evidence="11">Lacks conserved residue(s) required for the propagation of feature annotation.</text>
</comment>
<evidence type="ECO:0000256" key="7">
    <source>
        <dbReference type="ARBA" id="ARBA00022777"/>
    </source>
</evidence>
<comment type="similarity">
    <text evidence="2 11">Belongs to the shikimate kinase family.</text>
</comment>
<protein>
    <recommendedName>
        <fullName evidence="3 11">Shikimate kinase</fullName>
        <shortName evidence="11">SK</shortName>
        <ecNumber evidence="3 11">2.7.1.71</ecNumber>
    </recommendedName>
</protein>
<gene>
    <name evidence="11" type="primary">aroK</name>
    <name evidence="12" type="ORF">E3U55_03110</name>
</gene>
<dbReference type="CDD" id="cd00464">
    <property type="entry name" value="SK"/>
    <property type="match status" value="1"/>
</dbReference>
<dbReference type="GO" id="GO:0009423">
    <property type="term" value="P:chorismate biosynthetic process"/>
    <property type="evidence" value="ECO:0007669"/>
    <property type="project" value="UniProtKB-UniRule"/>
</dbReference>
<evidence type="ECO:0000256" key="4">
    <source>
        <dbReference type="ARBA" id="ARBA00022605"/>
    </source>
</evidence>
<feature type="binding site" evidence="11">
    <location>
        <position position="116"/>
    </location>
    <ligand>
        <name>ATP</name>
        <dbReference type="ChEBI" id="CHEBI:30616"/>
    </ligand>
</feature>
<dbReference type="PANTHER" id="PTHR21087:SF16">
    <property type="entry name" value="SHIKIMATE KINASE 1, CHLOROPLASTIC"/>
    <property type="match status" value="1"/>
</dbReference>
<dbReference type="RefSeq" id="WP_134338877.1">
    <property type="nucleotide sequence ID" value="NZ_SOPW01000003.1"/>
</dbReference>